<evidence type="ECO:0000256" key="3">
    <source>
        <dbReference type="ARBA" id="ARBA00022448"/>
    </source>
</evidence>
<evidence type="ECO:0000256" key="15">
    <source>
        <dbReference type="SAM" id="Phobius"/>
    </source>
</evidence>
<dbReference type="Gene3D" id="2.40.170.20">
    <property type="entry name" value="TonB-dependent receptor, beta-barrel domain"/>
    <property type="match status" value="1"/>
</dbReference>
<dbReference type="InterPro" id="IPR011276">
    <property type="entry name" value="TonB_haem/Hb_rcpt"/>
</dbReference>
<keyword evidence="5" id="KW-0406">Ion transport</keyword>
<dbReference type="STRING" id="566551.HMPREF0201_04435"/>
<evidence type="ECO:0000313" key="18">
    <source>
        <dbReference type="Proteomes" id="UP000014585"/>
    </source>
</evidence>
<evidence type="ECO:0000256" key="5">
    <source>
        <dbReference type="ARBA" id="ARBA00022496"/>
    </source>
</evidence>
<evidence type="ECO:0000256" key="8">
    <source>
        <dbReference type="ARBA" id="ARBA00023004"/>
    </source>
</evidence>
<dbReference type="Pfam" id="PF07715">
    <property type="entry name" value="Plug"/>
    <property type="match status" value="1"/>
</dbReference>
<keyword evidence="17" id="KW-0675">Receptor</keyword>
<gene>
    <name evidence="17" type="ORF">HMPREF0201_04435</name>
</gene>
<keyword evidence="5" id="KW-0410">Iron transport</keyword>
<dbReference type="InterPro" id="IPR000531">
    <property type="entry name" value="Beta-barrel_TonB"/>
</dbReference>
<sequence length="866" mass="95320">MLIVIHLQGYIMTTKYNGKATAISGATPPAAQKFRLRRPYLALGAALSGLLILTTSLPAASWAAQQPSGAATITFAVPAGPLSGALQTLANDANVMLVFTPEQTNNKTSQGLQGSYSVENAFDRLLAGSGLRAVREGNGYRLINVSVAQTHAAPIIIPELSVVSGQQDSVVAGRSTLKKENIERIQADNVAELLDKLPGVSSAGSPRPGGQSLNIWGMGGMEDIKVTLDGAPKGFEKYRQGSVFIEPELIKQIDVDKGPFNLANGNGGFGGSIKIVTKDAADLLLPGEDFGGMMKYSYHTNDNQNIYSGALYGRTPEGFADGLLYVNKRDGGNITRPDGTHFDYSANRQGTWLAKTNLYLTDSQTLTLSAMRSESDGWQPFAAKRDDIAAPSQADIDKYGLNEAWRRKLVYRNQTDENYSVKWNLAPADNPWIDLTLNYAYSNTKQHDTRPNSASTASYLGTLGNESWVDYKDNLVEISNKSRFSTGPVEHLLEVGASWHKNKRDTLMYYPSYKKNPAYNYGYFQPYYMPAGEQQTRGLYLQDSMTLGSVTVTPGVRYDSVSNTGQPNIAPMYNNSNPKYGHDYSTKSYHGFTPALGVVWKATPNVSLFADITRTWRAPTIDEQYTVQYAQSNVPSTSRDLSVEKINSIRTGMILNFDNVLADDDSVQIRTTVFRNRGKDEIFYRRGVLCQAQSVKGNANCGTPLSNYRNLPGYTIQGLEIESFYDSKRLFGSFSFSTIRGQRDASPRDPWGEKTWLAEIPPTTAHTLVGVKVPEWNMAFGWTTDLVRKQDRSPQDGDPLAGVWALPKTSGYALQGLFATWQPEQVKGMEARIAVDNLFNTDYYPYLGESVSGIGRNFKLSISQKF</sequence>
<dbReference type="CDD" id="cd01347">
    <property type="entry name" value="ligand_gated_channel"/>
    <property type="match status" value="1"/>
</dbReference>
<dbReference type="InterPro" id="IPR011662">
    <property type="entry name" value="Secretin/TonB_short_N"/>
</dbReference>
<evidence type="ECO:0000256" key="14">
    <source>
        <dbReference type="RuleBase" id="RU003357"/>
    </source>
</evidence>
<evidence type="ECO:0000256" key="11">
    <source>
        <dbReference type="ARBA" id="ARBA00023237"/>
    </source>
</evidence>
<dbReference type="InterPro" id="IPR039426">
    <property type="entry name" value="TonB-dep_rcpt-like"/>
</dbReference>
<dbReference type="PATRIC" id="fig|566551.4.peg.4058"/>
<organism evidence="17 18">
    <name type="scientific">Cedecea davisae DSM 4568</name>
    <dbReference type="NCBI Taxonomy" id="566551"/>
    <lineage>
        <taxon>Bacteria</taxon>
        <taxon>Pseudomonadati</taxon>
        <taxon>Pseudomonadota</taxon>
        <taxon>Gammaproteobacteria</taxon>
        <taxon>Enterobacterales</taxon>
        <taxon>Enterobacteriaceae</taxon>
        <taxon>Cedecea</taxon>
    </lineage>
</organism>
<dbReference type="NCBIfam" id="TIGR01786">
    <property type="entry name" value="TonB-hemlactrns"/>
    <property type="match status" value="1"/>
</dbReference>
<dbReference type="PANTHER" id="PTHR30442:SF0">
    <property type="entry name" value="FE(3+) DICITRATE TRANSPORT PROTEIN FECA"/>
    <property type="match status" value="1"/>
</dbReference>
<evidence type="ECO:0000256" key="1">
    <source>
        <dbReference type="ARBA" id="ARBA00004571"/>
    </source>
</evidence>
<dbReference type="Pfam" id="PF00593">
    <property type="entry name" value="TonB_dep_Rec_b-barrel"/>
    <property type="match status" value="1"/>
</dbReference>
<dbReference type="InterPro" id="IPR037066">
    <property type="entry name" value="Plug_dom_sf"/>
</dbReference>
<evidence type="ECO:0000256" key="6">
    <source>
        <dbReference type="ARBA" id="ARBA00022692"/>
    </source>
</evidence>
<dbReference type="PROSITE" id="PS52016">
    <property type="entry name" value="TONB_DEPENDENT_REC_3"/>
    <property type="match status" value="1"/>
</dbReference>
<keyword evidence="8" id="KW-0408">Iron</keyword>
<dbReference type="AlphaFoldDB" id="S3IYU6"/>
<dbReference type="SMART" id="SM00965">
    <property type="entry name" value="STN"/>
    <property type="match status" value="1"/>
</dbReference>
<keyword evidence="11 12" id="KW-0998">Cell outer membrane</keyword>
<reference evidence="17 18" key="1">
    <citation type="submission" date="2013-04" db="EMBL/GenBank/DDBJ databases">
        <authorList>
            <person name="Weinstock G."/>
            <person name="Sodergren E."/>
            <person name="Lobos E.A."/>
            <person name="Fulton L."/>
            <person name="Fulton R."/>
            <person name="Courtney L."/>
            <person name="Fronick C."/>
            <person name="O'Laughlin M."/>
            <person name="Godfrey J."/>
            <person name="Wilson R.M."/>
            <person name="Miner T."/>
            <person name="Farmer C."/>
            <person name="Delehaunty K."/>
            <person name="Cordes M."/>
            <person name="Minx P."/>
            <person name="Tomlinson C."/>
            <person name="Chen J."/>
            <person name="Wollam A."/>
            <person name="Pepin K.H."/>
            <person name="Palsikar V.B."/>
            <person name="Zhang X."/>
            <person name="Suruliraj S."/>
            <person name="Perna N.T."/>
            <person name="Plunkett G."/>
            <person name="Warren W."/>
            <person name="Mitreva M."/>
            <person name="Mardis E.R."/>
            <person name="Wilson R.K."/>
        </authorList>
    </citation>
    <scope>NUCLEOTIDE SEQUENCE [LARGE SCALE GENOMIC DNA]</scope>
    <source>
        <strain evidence="17 18">DSM 4568</strain>
    </source>
</reference>
<evidence type="ECO:0000259" key="16">
    <source>
        <dbReference type="SMART" id="SM00965"/>
    </source>
</evidence>
<dbReference type="EMBL" id="ATDT01000038">
    <property type="protein sequence ID" value="EPF12832.1"/>
    <property type="molecule type" value="Genomic_DNA"/>
</dbReference>
<dbReference type="Gene3D" id="2.170.130.10">
    <property type="entry name" value="TonB-dependent receptor, plug domain"/>
    <property type="match status" value="1"/>
</dbReference>
<dbReference type="InterPro" id="IPR012910">
    <property type="entry name" value="Plug_dom"/>
</dbReference>
<evidence type="ECO:0000256" key="13">
    <source>
        <dbReference type="PROSITE-ProRule" id="PRU10144"/>
    </source>
</evidence>
<dbReference type="Proteomes" id="UP000014585">
    <property type="component" value="Unassembled WGS sequence"/>
</dbReference>
<evidence type="ECO:0000256" key="2">
    <source>
        <dbReference type="ARBA" id="ARBA00009810"/>
    </source>
</evidence>
<comment type="subcellular location">
    <subcellularLocation>
        <location evidence="1 12">Cell outer membrane</location>
        <topology evidence="1 12">Multi-pass membrane protein</topology>
    </subcellularLocation>
</comment>
<keyword evidence="3 12" id="KW-0813">Transport</keyword>
<accession>S3IYU6</accession>
<proteinExistence type="inferred from homology"/>
<dbReference type="GO" id="GO:0015232">
    <property type="term" value="F:heme transmembrane transporter activity"/>
    <property type="evidence" value="ECO:0007669"/>
    <property type="project" value="InterPro"/>
</dbReference>
<dbReference type="Pfam" id="PF07660">
    <property type="entry name" value="STN"/>
    <property type="match status" value="1"/>
</dbReference>
<dbReference type="InterPro" id="IPR010949">
    <property type="entry name" value="TonB_Hb/transfer/lactofer_rcpt"/>
</dbReference>
<evidence type="ECO:0000313" key="17">
    <source>
        <dbReference type="EMBL" id="EPF12832.1"/>
    </source>
</evidence>
<comment type="similarity">
    <text evidence="2 12 14">Belongs to the TonB-dependent receptor family.</text>
</comment>
<dbReference type="HOGENOM" id="CLU_008287_19_3_6"/>
<evidence type="ECO:0000256" key="4">
    <source>
        <dbReference type="ARBA" id="ARBA00022452"/>
    </source>
</evidence>
<keyword evidence="10 12" id="KW-0472">Membrane</keyword>
<dbReference type="PROSITE" id="PS01156">
    <property type="entry name" value="TONB_DEPENDENT_REC_2"/>
    <property type="match status" value="1"/>
</dbReference>
<dbReference type="SUPFAM" id="SSF56935">
    <property type="entry name" value="Porins"/>
    <property type="match status" value="1"/>
</dbReference>
<dbReference type="InterPro" id="IPR010917">
    <property type="entry name" value="TonB_rcpt_CS"/>
</dbReference>
<dbReference type="GO" id="GO:0009279">
    <property type="term" value="C:cell outer membrane"/>
    <property type="evidence" value="ECO:0007669"/>
    <property type="project" value="UniProtKB-SubCell"/>
</dbReference>
<feature type="short sequence motif" description="TonB C-terminal box" evidence="13">
    <location>
        <begin position="849"/>
        <end position="866"/>
    </location>
</feature>
<keyword evidence="15" id="KW-1133">Transmembrane helix</keyword>
<evidence type="ECO:0000256" key="7">
    <source>
        <dbReference type="ARBA" id="ARBA00022729"/>
    </source>
</evidence>
<feature type="transmembrane region" description="Helical" evidence="15">
    <location>
        <begin position="40"/>
        <end position="64"/>
    </location>
</feature>
<evidence type="ECO:0000256" key="12">
    <source>
        <dbReference type="PROSITE-ProRule" id="PRU01360"/>
    </source>
</evidence>
<dbReference type="GO" id="GO:0033214">
    <property type="term" value="P:siderophore-iron import into cell"/>
    <property type="evidence" value="ECO:0007669"/>
    <property type="project" value="TreeGrafter"/>
</dbReference>
<evidence type="ECO:0000256" key="9">
    <source>
        <dbReference type="ARBA" id="ARBA00023077"/>
    </source>
</evidence>
<name>S3IYU6_9ENTR</name>
<keyword evidence="7" id="KW-0732">Signal</keyword>
<dbReference type="PANTHER" id="PTHR30442">
    <property type="entry name" value="IRON III DICITRATE TRANSPORT PROTEIN FECA"/>
    <property type="match status" value="1"/>
</dbReference>
<feature type="domain" description="Secretin/TonB short N-terminal" evidence="16">
    <location>
        <begin position="95"/>
        <end position="145"/>
    </location>
</feature>
<keyword evidence="6 12" id="KW-0812">Transmembrane</keyword>
<dbReference type="NCBIfam" id="TIGR01785">
    <property type="entry name" value="TonB-hemin"/>
    <property type="match status" value="1"/>
</dbReference>
<keyword evidence="4 12" id="KW-1134">Transmembrane beta strand</keyword>
<evidence type="ECO:0000256" key="10">
    <source>
        <dbReference type="ARBA" id="ARBA00023136"/>
    </source>
</evidence>
<protein>
    <submittedName>
        <fullName evidence="17">TonB-dependent heme/hemoglobin receptor family protein</fullName>
    </submittedName>
</protein>
<dbReference type="Gene3D" id="3.55.50.30">
    <property type="match status" value="1"/>
</dbReference>
<keyword evidence="9 14" id="KW-0798">TonB box</keyword>
<dbReference type="InterPro" id="IPR036942">
    <property type="entry name" value="Beta-barrel_TonB_sf"/>
</dbReference>
<comment type="caution">
    <text evidence="17">The sequence shown here is derived from an EMBL/GenBank/DDBJ whole genome shotgun (WGS) entry which is preliminary data.</text>
</comment>